<dbReference type="InParanoid" id="I1C617"/>
<feature type="region of interest" description="Disordered" evidence="1">
    <location>
        <begin position="164"/>
        <end position="187"/>
    </location>
</feature>
<feature type="compositionally biased region" description="Basic residues" evidence="1">
    <location>
        <begin position="164"/>
        <end position="176"/>
    </location>
</feature>
<dbReference type="InterPro" id="IPR019188">
    <property type="entry name" value="SNAPC1"/>
</dbReference>
<organism evidence="2 3">
    <name type="scientific">Rhizopus delemar (strain RA 99-880 / ATCC MYA-4621 / FGSC 9543 / NRRL 43880)</name>
    <name type="common">Mucormycosis agent</name>
    <name type="synonym">Rhizopus arrhizus var. delemar</name>
    <dbReference type="NCBI Taxonomy" id="246409"/>
    <lineage>
        <taxon>Eukaryota</taxon>
        <taxon>Fungi</taxon>
        <taxon>Fungi incertae sedis</taxon>
        <taxon>Mucoromycota</taxon>
        <taxon>Mucoromycotina</taxon>
        <taxon>Mucoromycetes</taxon>
        <taxon>Mucorales</taxon>
        <taxon>Mucorineae</taxon>
        <taxon>Rhizopodaceae</taxon>
        <taxon>Rhizopus</taxon>
    </lineage>
</organism>
<dbReference type="eggNOG" id="ENOG502T271">
    <property type="taxonomic scope" value="Eukaryota"/>
</dbReference>
<dbReference type="EMBL" id="CH476737">
    <property type="protein sequence ID" value="EIE83897.1"/>
    <property type="molecule type" value="Genomic_DNA"/>
</dbReference>
<proteinExistence type="predicted"/>
<dbReference type="OrthoDB" id="20127at2759"/>
<dbReference type="STRING" id="246409.I1C617"/>
<dbReference type="VEuPathDB" id="FungiDB:RO3G_08602"/>
<accession>I1C617</accession>
<protein>
    <submittedName>
        <fullName evidence="2">Uncharacterized protein</fullName>
    </submittedName>
</protein>
<reference evidence="2 3" key="1">
    <citation type="journal article" date="2009" name="PLoS Genet.">
        <title>Genomic analysis of the basal lineage fungus Rhizopus oryzae reveals a whole-genome duplication.</title>
        <authorList>
            <person name="Ma L.-J."/>
            <person name="Ibrahim A.S."/>
            <person name="Skory C."/>
            <person name="Grabherr M.G."/>
            <person name="Burger G."/>
            <person name="Butler M."/>
            <person name="Elias M."/>
            <person name="Idnurm A."/>
            <person name="Lang B.F."/>
            <person name="Sone T."/>
            <person name="Abe A."/>
            <person name="Calvo S.E."/>
            <person name="Corrochano L.M."/>
            <person name="Engels R."/>
            <person name="Fu J."/>
            <person name="Hansberg W."/>
            <person name="Kim J.-M."/>
            <person name="Kodira C.D."/>
            <person name="Koehrsen M.J."/>
            <person name="Liu B."/>
            <person name="Miranda-Saavedra D."/>
            <person name="O'Leary S."/>
            <person name="Ortiz-Castellanos L."/>
            <person name="Poulter R."/>
            <person name="Rodriguez-Romero J."/>
            <person name="Ruiz-Herrera J."/>
            <person name="Shen Y.-Q."/>
            <person name="Zeng Q."/>
            <person name="Galagan J."/>
            <person name="Birren B.W."/>
            <person name="Cuomo C.A."/>
            <person name="Wickes B.L."/>
        </authorList>
    </citation>
    <scope>NUCLEOTIDE SEQUENCE [LARGE SCALE GENOMIC DNA]</scope>
    <source>
        <strain evidence="3">RA 99-880 / ATCC MYA-4621 / FGSC 9543 / NRRL 43880</strain>
    </source>
</reference>
<evidence type="ECO:0000256" key="1">
    <source>
        <dbReference type="SAM" id="MobiDB-lite"/>
    </source>
</evidence>
<name>I1C617_RHIO9</name>
<keyword evidence="3" id="KW-1185">Reference proteome</keyword>
<gene>
    <name evidence="2" type="ORF">RO3G_08602</name>
</gene>
<dbReference type="RefSeq" id="XP_067519293.1">
    <property type="nucleotide sequence ID" value="XM_067663192.1"/>
</dbReference>
<dbReference type="Proteomes" id="UP000009138">
    <property type="component" value="Unassembled WGS sequence"/>
</dbReference>
<dbReference type="AlphaFoldDB" id="I1C617"/>
<sequence>MCRVDTWTRLFDFYAESIEKEQNMEAAFVFDKLRKQEAFVFVAEEKVDSSSMQEREEFKEARSLLDKLHEAHLESIKNDTIEDCYNTKAYESLVEKYTNAKRYALSTPQLTVVTQQMIKDRLHVNESNPRRLVNYIKGTGITEDDTLLLNLSRQQKLKAKINKIKLRNEQKKKKKQKLESQQQQQQQ</sequence>
<dbReference type="GeneID" id="93615573"/>
<evidence type="ECO:0000313" key="2">
    <source>
        <dbReference type="EMBL" id="EIE83897.1"/>
    </source>
</evidence>
<evidence type="ECO:0000313" key="3">
    <source>
        <dbReference type="Proteomes" id="UP000009138"/>
    </source>
</evidence>
<dbReference type="Pfam" id="PF09808">
    <property type="entry name" value="SNAPC1"/>
    <property type="match status" value="1"/>
</dbReference>